<dbReference type="FunFam" id="3.30.160.60:FF:000624">
    <property type="entry name" value="zinc finger protein 697"/>
    <property type="match status" value="1"/>
</dbReference>
<keyword evidence="2" id="KW-0479">Metal-binding</keyword>
<feature type="domain" description="C2H2-type" evidence="10">
    <location>
        <begin position="44"/>
        <end position="71"/>
    </location>
</feature>
<evidence type="ECO:0000256" key="7">
    <source>
        <dbReference type="ARBA" id="ARBA00023242"/>
    </source>
</evidence>
<dbReference type="PROSITE" id="PS50157">
    <property type="entry name" value="ZINC_FINGER_C2H2_2"/>
    <property type="match status" value="2"/>
</dbReference>
<evidence type="ECO:0000256" key="5">
    <source>
        <dbReference type="ARBA" id="ARBA00022833"/>
    </source>
</evidence>
<keyword evidence="3" id="KW-0677">Repeat</keyword>
<dbReference type="InterPro" id="IPR013087">
    <property type="entry name" value="Znf_C2H2_type"/>
</dbReference>
<evidence type="ECO:0000256" key="6">
    <source>
        <dbReference type="ARBA" id="ARBA00023125"/>
    </source>
</evidence>
<dbReference type="PANTHER" id="PTHR24394:SF44">
    <property type="entry name" value="ZINC FINGER PROTEIN 271-LIKE"/>
    <property type="match status" value="1"/>
</dbReference>
<evidence type="ECO:0000256" key="2">
    <source>
        <dbReference type="ARBA" id="ARBA00022723"/>
    </source>
</evidence>
<evidence type="ECO:0000313" key="11">
    <source>
        <dbReference type="EMBL" id="GLD63925.1"/>
    </source>
</evidence>
<accession>A0AAD3N0Q3</accession>
<keyword evidence="7" id="KW-0539">Nucleus</keyword>
<comment type="caution">
    <text evidence="11">The sequence shown here is derived from an EMBL/GenBank/DDBJ whole genome shotgun (WGS) entry which is preliminary data.</text>
</comment>
<sequence>MDFGVQTEIKQEPEDEQSFHEQPQEKSSVEPKRYQEPRRAKKKYDCPTCGRVFAHNHHLQRHLVIHSGKRPFKCFICGRGFTQSGNLKTHMKVHKGELPNWTLVKETSPPEESSVTVHFLQEDPETYPSVFCPSVSNQSNKPEKSSIIKTRGFEPSCFVYSV</sequence>
<dbReference type="SUPFAM" id="SSF57667">
    <property type="entry name" value="beta-beta-alpha zinc fingers"/>
    <property type="match status" value="1"/>
</dbReference>
<dbReference type="PANTHER" id="PTHR24394">
    <property type="entry name" value="ZINC FINGER PROTEIN"/>
    <property type="match status" value="1"/>
</dbReference>
<evidence type="ECO:0000313" key="12">
    <source>
        <dbReference type="Proteomes" id="UP001279410"/>
    </source>
</evidence>
<name>A0AAD3N0Q3_LATJO</name>
<evidence type="ECO:0000256" key="1">
    <source>
        <dbReference type="ARBA" id="ARBA00004123"/>
    </source>
</evidence>
<organism evidence="11 12">
    <name type="scientific">Lates japonicus</name>
    <name type="common">Japanese lates</name>
    <dbReference type="NCBI Taxonomy" id="270547"/>
    <lineage>
        <taxon>Eukaryota</taxon>
        <taxon>Metazoa</taxon>
        <taxon>Chordata</taxon>
        <taxon>Craniata</taxon>
        <taxon>Vertebrata</taxon>
        <taxon>Euteleostomi</taxon>
        <taxon>Actinopterygii</taxon>
        <taxon>Neopterygii</taxon>
        <taxon>Teleostei</taxon>
        <taxon>Neoteleostei</taxon>
        <taxon>Acanthomorphata</taxon>
        <taxon>Carangaria</taxon>
        <taxon>Carangaria incertae sedis</taxon>
        <taxon>Centropomidae</taxon>
        <taxon>Lates</taxon>
    </lineage>
</organism>
<gene>
    <name evidence="11" type="ORF">AKAME5_001549700</name>
</gene>
<evidence type="ECO:0000256" key="8">
    <source>
        <dbReference type="PROSITE-ProRule" id="PRU00042"/>
    </source>
</evidence>
<proteinExistence type="predicted"/>
<dbReference type="InterPro" id="IPR036236">
    <property type="entry name" value="Znf_C2H2_sf"/>
</dbReference>
<keyword evidence="4 8" id="KW-0863">Zinc-finger</keyword>
<comment type="subcellular location">
    <subcellularLocation>
        <location evidence="1">Nucleus</location>
    </subcellularLocation>
</comment>
<evidence type="ECO:0000256" key="4">
    <source>
        <dbReference type="ARBA" id="ARBA00022771"/>
    </source>
</evidence>
<dbReference type="Gene3D" id="3.30.160.60">
    <property type="entry name" value="Classic Zinc Finger"/>
    <property type="match status" value="2"/>
</dbReference>
<reference evidence="11" key="1">
    <citation type="submission" date="2022-08" db="EMBL/GenBank/DDBJ databases">
        <title>Genome sequencing of akame (Lates japonicus).</title>
        <authorList>
            <person name="Hashiguchi Y."/>
            <person name="Takahashi H."/>
        </authorList>
    </citation>
    <scope>NUCLEOTIDE SEQUENCE</scope>
    <source>
        <strain evidence="11">Kochi</strain>
    </source>
</reference>
<dbReference type="GO" id="GO:0008270">
    <property type="term" value="F:zinc ion binding"/>
    <property type="evidence" value="ECO:0007669"/>
    <property type="project" value="UniProtKB-KW"/>
</dbReference>
<keyword evidence="5" id="KW-0862">Zinc</keyword>
<dbReference type="AlphaFoldDB" id="A0AAD3N0Q3"/>
<protein>
    <recommendedName>
        <fullName evidence="10">C2H2-type domain-containing protein</fullName>
    </recommendedName>
</protein>
<feature type="compositionally biased region" description="Basic and acidic residues" evidence="9">
    <location>
        <begin position="9"/>
        <end position="38"/>
    </location>
</feature>
<dbReference type="Pfam" id="PF00096">
    <property type="entry name" value="zf-C2H2"/>
    <property type="match status" value="2"/>
</dbReference>
<dbReference type="SMART" id="SM00355">
    <property type="entry name" value="ZnF_C2H2"/>
    <property type="match status" value="2"/>
</dbReference>
<dbReference type="Proteomes" id="UP001279410">
    <property type="component" value="Unassembled WGS sequence"/>
</dbReference>
<dbReference type="GO" id="GO:0003677">
    <property type="term" value="F:DNA binding"/>
    <property type="evidence" value="ECO:0007669"/>
    <property type="project" value="UniProtKB-KW"/>
</dbReference>
<dbReference type="PROSITE" id="PS00028">
    <property type="entry name" value="ZINC_FINGER_C2H2_1"/>
    <property type="match status" value="2"/>
</dbReference>
<dbReference type="GO" id="GO:0000981">
    <property type="term" value="F:DNA-binding transcription factor activity, RNA polymerase II-specific"/>
    <property type="evidence" value="ECO:0007669"/>
    <property type="project" value="TreeGrafter"/>
</dbReference>
<feature type="domain" description="C2H2-type" evidence="10">
    <location>
        <begin position="72"/>
        <end position="99"/>
    </location>
</feature>
<keyword evidence="6" id="KW-0238">DNA-binding</keyword>
<dbReference type="EMBL" id="BRZM01000064">
    <property type="protein sequence ID" value="GLD63925.1"/>
    <property type="molecule type" value="Genomic_DNA"/>
</dbReference>
<evidence type="ECO:0000256" key="9">
    <source>
        <dbReference type="SAM" id="MobiDB-lite"/>
    </source>
</evidence>
<feature type="region of interest" description="Disordered" evidence="9">
    <location>
        <begin position="1"/>
        <end position="40"/>
    </location>
</feature>
<dbReference type="FunFam" id="3.30.160.60:FF:000045">
    <property type="entry name" value="ZFP69 zinc finger protein B"/>
    <property type="match status" value="1"/>
</dbReference>
<keyword evidence="12" id="KW-1185">Reference proteome</keyword>
<evidence type="ECO:0000256" key="3">
    <source>
        <dbReference type="ARBA" id="ARBA00022737"/>
    </source>
</evidence>
<evidence type="ECO:0000259" key="10">
    <source>
        <dbReference type="PROSITE" id="PS50157"/>
    </source>
</evidence>
<dbReference type="GO" id="GO:0005634">
    <property type="term" value="C:nucleus"/>
    <property type="evidence" value="ECO:0007669"/>
    <property type="project" value="UniProtKB-SubCell"/>
</dbReference>